<feature type="transmembrane region" description="Helical" evidence="1">
    <location>
        <begin position="116"/>
        <end position="137"/>
    </location>
</feature>
<dbReference type="AlphaFoldDB" id="A0A1I2T703"/>
<keyword evidence="3" id="KW-1185">Reference proteome</keyword>
<gene>
    <name evidence="2" type="ORF">SAMN05216353_16114</name>
</gene>
<keyword evidence="1" id="KW-0812">Transmembrane</keyword>
<organism evidence="2 3">
    <name type="scientific">Halobacillus alkaliphilus</name>
    <dbReference type="NCBI Taxonomy" id="396056"/>
    <lineage>
        <taxon>Bacteria</taxon>
        <taxon>Bacillati</taxon>
        <taxon>Bacillota</taxon>
        <taxon>Bacilli</taxon>
        <taxon>Bacillales</taxon>
        <taxon>Bacillaceae</taxon>
        <taxon>Halobacillus</taxon>
    </lineage>
</organism>
<evidence type="ECO:0000313" key="3">
    <source>
        <dbReference type="Proteomes" id="UP000198897"/>
    </source>
</evidence>
<protein>
    <submittedName>
        <fullName evidence="2">Uncharacterized protein</fullName>
    </submittedName>
</protein>
<dbReference type="Proteomes" id="UP000198897">
    <property type="component" value="Unassembled WGS sequence"/>
</dbReference>
<keyword evidence="1" id="KW-0472">Membrane</keyword>
<feature type="transmembrane region" description="Helical" evidence="1">
    <location>
        <begin position="82"/>
        <end position="101"/>
    </location>
</feature>
<feature type="transmembrane region" description="Helical" evidence="1">
    <location>
        <begin position="12"/>
        <end position="31"/>
    </location>
</feature>
<reference evidence="3" key="1">
    <citation type="submission" date="2016-10" db="EMBL/GenBank/DDBJ databases">
        <authorList>
            <person name="Varghese N."/>
            <person name="Submissions S."/>
        </authorList>
    </citation>
    <scope>NUCLEOTIDE SEQUENCE [LARGE SCALE GENOMIC DNA]</scope>
    <source>
        <strain evidence="3">FP5</strain>
    </source>
</reference>
<evidence type="ECO:0000313" key="2">
    <source>
        <dbReference type="EMBL" id="SFG59879.1"/>
    </source>
</evidence>
<dbReference type="OrthoDB" id="2967905at2"/>
<proteinExistence type="predicted"/>
<evidence type="ECO:0000256" key="1">
    <source>
        <dbReference type="SAM" id="Phobius"/>
    </source>
</evidence>
<dbReference type="RefSeq" id="WP_089754657.1">
    <property type="nucleotide sequence ID" value="NZ_FOOG01000061.1"/>
</dbReference>
<accession>A0A1I2T703</accession>
<name>A0A1I2T703_9BACI</name>
<keyword evidence="1" id="KW-1133">Transmembrane helix</keyword>
<dbReference type="EMBL" id="FOOG01000061">
    <property type="protein sequence ID" value="SFG59879.1"/>
    <property type="molecule type" value="Genomic_DNA"/>
</dbReference>
<sequence length="161" mass="18695">MKKISFRISKVLLMIGIYSLFFYLCVGDYHVPFGTGFEIQSEETIVEEYDWKGEVAHQYTIASSHLDDSIKPHVLPQRFKQVFASLVLVAVVPLQIAYELVGEKFFPLSHPYINRFWRIVLSIVGLCIYVSTAIFLITNYQEIIVESETYLKTLEPYLMKK</sequence>